<comment type="domain">
    <text evidence="15">Consists of a single catalytic domain, but remodels its active-site architecture via a large structural change to exhibit dual activities.</text>
</comment>
<dbReference type="Pfam" id="PF01950">
    <property type="entry name" value="FBPase_3"/>
    <property type="match status" value="1"/>
</dbReference>
<dbReference type="InterPro" id="IPR002803">
    <property type="entry name" value="FBPase_V"/>
</dbReference>
<evidence type="ECO:0000256" key="3">
    <source>
        <dbReference type="ARBA" id="ARBA00004742"/>
    </source>
</evidence>
<dbReference type="GO" id="GO:0006094">
    <property type="term" value="P:gluconeogenesis"/>
    <property type="evidence" value="ECO:0007669"/>
    <property type="project" value="UniProtKB-UniRule"/>
</dbReference>
<keyword evidence="8 15" id="KW-0312">Gluconeogenesis</keyword>
<evidence type="ECO:0000256" key="6">
    <source>
        <dbReference type="ARBA" id="ARBA00013093"/>
    </source>
</evidence>
<keyword evidence="9 15" id="KW-0479">Metal-binding</keyword>
<evidence type="ECO:0000256" key="8">
    <source>
        <dbReference type="ARBA" id="ARBA00022432"/>
    </source>
</evidence>
<feature type="binding site" evidence="15">
    <location>
        <position position="240"/>
    </location>
    <ligand>
        <name>Mg(2+)</name>
        <dbReference type="ChEBI" id="CHEBI:18420"/>
        <label>3</label>
    </ligand>
</feature>
<organism evidence="17">
    <name type="scientific">Nanobsidianus stetteri</name>
    <dbReference type="NCBI Taxonomy" id="1294122"/>
    <lineage>
        <taxon>Archaea</taxon>
        <taxon>Nanobdellota</taxon>
        <taxon>Candidatus Nanoarchaeia</taxon>
        <taxon>Nanoarchaeales</taxon>
        <taxon>Nanopusillaceae</taxon>
        <taxon>Candidatus Nanobsidianus</taxon>
    </lineage>
</organism>
<evidence type="ECO:0000256" key="7">
    <source>
        <dbReference type="ARBA" id="ARBA00018635"/>
    </source>
</evidence>
<feature type="active site" description="Proton donor/acceptor; for FBP aldolase activity" evidence="15">
    <location>
        <position position="235"/>
    </location>
</feature>
<evidence type="ECO:0000256" key="11">
    <source>
        <dbReference type="ARBA" id="ARBA00022842"/>
    </source>
</evidence>
<feature type="active site" description="Proton acceptor; for FBP phosphatase activity" evidence="15">
    <location>
        <position position="15"/>
    </location>
</feature>
<dbReference type="PIRSF" id="PIRSF015647">
    <property type="entry name" value="FBPtase_archl"/>
    <property type="match status" value="1"/>
</dbReference>
<dbReference type="EMBL" id="QEFP01000005">
    <property type="protein sequence ID" value="PVU68650.1"/>
    <property type="molecule type" value="Genomic_DNA"/>
</dbReference>
<evidence type="ECO:0000256" key="15">
    <source>
        <dbReference type="HAMAP-Rule" id="MF_02067"/>
    </source>
</evidence>
<evidence type="ECO:0000256" key="5">
    <source>
        <dbReference type="ARBA" id="ARBA00011820"/>
    </source>
</evidence>
<evidence type="ECO:0000256" key="12">
    <source>
        <dbReference type="ARBA" id="ARBA00023239"/>
    </source>
</evidence>
<dbReference type="SUPFAM" id="SSF111249">
    <property type="entry name" value="Sulfolobus fructose-1,6-bisphosphatase-like"/>
    <property type="match status" value="1"/>
</dbReference>
<feature type="binding site" evidence="15">
    <location>
        <position position="15"/>
    </location>
    <ligand>
        <name>Mg(2+)</name>
        <dbReference type="ChEBI" id="CHEBI:18420"/>
        <label>1</label>
    </ligand>
</feature>
<feature type="binding site" evidence="15">
    <location>
        <position position="134"/>
    </location>
    <ligand>
        <name>Mg(2+)</name>
        <dbReference type="ChEBI" id="CHEBI:18420"/>
        <label>2</label>
    </ligand>
</feature>
<comment type="similarity">
    <text evidence="4 15">Belongs to the FBP aldolase/phosphatase family.</text>
</comment>
<dbReference type="HAMAP" id="MF_02067">
    <property type="entry name" value="FBP_aldolase_phosphatase"/>
    <property type="match status" value="1"/>
</dbReference>
<feature type="active site" description="Schiff-base intermediate with DHAP; for FBP aldolase activity" evidence="15">
    <location>
        <position position="238"/>
    </location>
</feature>
<dbReference type="RefSeq" id="WP_228615414.1">
    <property type="nucleotide sequence ID" value="NZ_QEFP02000014.1"/>
</dbReference>
<feature type="binding site" description="in other chain" evidence="15">
    <location>
        <position position="135"/>
    </location>
    <ligand>
        <name>beta-D-fructose 1,6-bisphosphate</name>
        <dbReference type="ChEBI" id="CHEBI:32966"/>
        <note>ligand shared between dimeric partners</note>
    </ligand>
</feature>
<comment type="catalytic activity">
    <reaction evidence="1 15">
        <text>beta-D-fructose 1,6-bisphosphate + H2O = beta-D-fructose 6-phosphate + phosphate</text>
        <dbReference type="Rhea" id="RHEA:11064"/>
        <dbReference type="ChEBI" id="CHEBI:15377"/>
        <dbReference type="ChEBI" id="CHEBI:32966"/>
        <dbReference type="ChEBI" id="CHEBI:43474"/>
        <dbReference type="ChEBI" id="CHEBI:57634"/>
        <dbReference type="EC" id="3.1.3.11"/>
    </reaction>
</comment>
<dbReference type="InterPro" id="IPR036076">
    <property type="entry name" value="FBPase_V_sf"/>
</dbReference>
<gene>
    <name evidence="15" type="primary">fbp</name>
    <name evidence="16" type="ORF">DDW03_002115</name>
    <name evidence="17" type="ORF">DDW03_01485</name>
</gene>
<dbReference type="PANTHER" id="PTHR38341:SF1">
    <property type="entry name" value="FRUCTOSE-1,6-BISPHOSPHATE ALDOLASE_PHOSPHATASE"/>
    <property type="match status" value="1"/>
</dbReference>
<keyword evidence="14 15" id="KW-0119">Carbohydrate metabolism</keyword>
<protein>
    <recommendedName>
        <fullName evidence="7 15">Fructose-1,6-bisphosphate aldolase/phosphatase</fullName>
        <shortName evidence="15">FBP A/P</shortName>
        <shortName evidence="15">FBP aldolase/phosphatase</shortName>
        <ecNumber evidence="6 15">3.1.3.11</ecNumber>
        <ecNumber evidence="15">4.1.2.13</ecNumber>
    </recommendedName>
</protein>
<reference evidence="17" key="1">
    <citation type="journal article" date="2015" name="Appl. Environ. Microbiol.">
        <title>Nanoarchaeota, Their Sulfolobales Host, and Nanoarchaeota Virus Distribution across Yellowstone National Park Hot Springs.</title>
        <authorList>
            <person name="Munson-McGee J.H."/>
            <person name="Field E.K."/>
            <person name="Bateson M."/>
            <person name="Rooney C."/>
            <person name="Stepanauskas R."/>
            <person name="Young M.J."/>
        </authorList>
    </citation>
    <scope>NUCLEOTIDE SEQUENCE [LARGE SCALE GENOMIC DNA]</scope>
    <source>
        <strain evidence="17">SCGC AB-777_F03</strain>
    </source>
</reference>
<dbReference type="GO" id="GO:0000287">
    <property type="term" value="F:magnesium ion binding"/>
    <property type="evidence" value="ECO:0007669"/>
    <property type="project" value="UniProtKB-UniRule"/>
</dbReference>
<comment type="pathway">
    <text evidence="3 15">Carbohydrate biosynthesis; gluconeogenesis.</text>
</comment>
<comment type="function">
    <text evidence="15">Catalyzes two subsequent steps in gluconeogenesis: the aldol condensation of dihydroxyacetone phosphate (DHAP) and glyceraldehyde-3-phosphate (GA3P) to fructose-1,6-bisphosphate (FBP), and the dephosphorylation of FBP to fructose-6-phosphate (F6P).</text>
</comment>
<evidence type="ECO:0000256" key="1">
    <source>
        <dbReference type="ARBA" id="ARBA00001273"/>
    </source>
</evidence>
<reference evidence="16" key="2">
    <citation type="submission" date="2017-05" db="EMBL/GenBank/DDBJ databases">
        <authorList>
            <person name="Munson-Mcgee J.H."/>
        </authorList>
    </citation>
    <scope>NUCLEOTIDE SEQUENCE</scope>
    <source>
        <strain evidence="16">SCGC AB-777_F03</strain>
    </source>
</reference>
<dbReference type="EMBL" id="QEFP02000014">
    <property type="protein sequence ID" value="MCC5447189.1"/>
    <property type="molecule type" value="Genomic_DNA"/>
</dbReference>
<feature type="binding site" description="in other chain" evidence="15">
    <location>
        <position position="93"/>
    </location>
    <ligand>
        <name>beta-D-fructose 1,6-bisphosphate</name>
        <dbReference type="ChEBI" id="CHEBI:32966"/>
        <note>ligand shared between dimeric partners</note>
    </ligand>
</feature>
<name>A0A2T9WLE6_NANST</name>
<keyword evidence="11 15" id="KW-0460">Magnesium</keyword>
<feature type="binding site" evidence="15">
    <location>
        <position position="55"/>
    </location>
    <ligand>
        <name>Mg(2+)</name>
        <dbReference type="ChEBI" id="CHEBI:18420"/>
        <label>2</label>
    </ligand>
</feature>
<feature type="binding site" evidence="15">
    <location>
        <position position="293"/>
    </location>
    <ligand>
        <name>dihydroxyacetone phosphate</name>
        <dbReference type="ChEBI" id="CHEBI:57642"/>
    </ligand>
</feature>
<comment type="subunit">
    <text evidence="5 15">Homooctamer; dimer of tetramers.</text>
</comment>
<keyword evidence="12 15" id="KW-0456">Lyase</keyword>
<dbReference type="EC" id="4.1.2.13" evidence="15"/>
<evidence type="ECO:0000313" key="17">
    <source>
        <dbReference type="EMBL" id="PVU68650.1"/>
    </source>
</evidence>
<feature type="binding site" description="in other chain" evidence="15">
    <location>
        <position position="293"/>
    </location>
    <ligand>
        <name>beta-D-fructose 1,6-bisphosphate</name>
        <dbReference type="ChEBI" id="CHEBI:32966"/>
        <note>ligand shared between dimeric partners</note>
    </ligand>
</feature>
<dbReference type="PANTHER" id="PTHR38341">
    <property type="entry name" value="FRUCTOSE-1,6-BISPHOSPHATE ALDOLASE/PHOSPHATASE"/>
    <property type="match status" value="1"/>
</dbReference>
<evidence type="ECO:0000256" key="9">
    <source>
        <dbReference type="ARBA" id="ARBA00022723"/>
    </source>
</evidence>
<feature type="binding site" evidence="15">
    <location>
        <position position="135"/>
    </location>
    <ligand>
        <name>dihydroxyacetone phosphate</name>
        <dbReference type="ChEBI" id="CHEBI:57642"/>
    </ligand>
</feature>
<evidence type="ECO:0000256" key="4">
    <source>
        <dbReference type="ARBA" id="ARBA00010693"/>
    </source>
</evidence>
<comment type="caution">
    <text evidence="15">Lacks conserved residue(s) required for the propagation of feature annotation.</text>
</comment>
<keyword evidence="13 15" id="KW-0704">Schiff base</keyword>
<keyword evidence="10 15" id="KW-0378">Hydrolase</keyword>
<accession>A0A2T9WLE6</accession>
<feature type="binding site" evidence="15">
    <location>
        <position position="55"/>
    </location>
    <ligand>
        <name>Mg(2+)</name>
        <dbReference type="ChEBI" id="CHEBI:18420"/>
        <label>1</label>
    </ligand>
</feature>
<comment type="catalytic activity">
    <reaction evidence="15">
        <text>beta-D-fructose 1,6-bisphosphate = D-glyceraldehyde 3-phosphate + dihydroxyacetone phosphate</text>
        <dbReference type="Rhea" id="RHEA:14729"/>
        <dbReference type="ChEBI" id="CHEBI:32966"/>
        <dbReference type="ChEBI" id="CHEBI:57642"/>
        <dbReference type="ChEBI" id="CHEBI:59776"/>
        <dbReference type="EC" id="4.1.2.13"/>
    </reaction>
</comment>
<dbReference type="GO" id="GO:0004332">
    <property type="term" value="F:fructose-bisphosphate aldolase activity"/>
    <property type="evidence" value="ECO:0007669"/>
    <property type="project" value="UniProtKB-UniRule"/>
</dbReference>
<evidence type="ECO:0000256" key="2">
    <source>
        <dbReference type="ARBA" id="ARBA00001946"/>
    </source>
</evidence>
<feature type="binding site" description="in other chain" evidence="15">
    <location>
        <position position="272"/>
    </location>
    <ligand>
        <name>beta-D-fructose 1,6-bisphosphate</name>
        <dbReference type="ChEBI" id="CHEBI:32966"/>
        <note>ligand shared between dimeric partners</note>
    </ligand>
</feature>
<comment type="cofactor">
    <cofactor evidence="2 15">
        <name>Mg(2+)</name>
        <dbReference type="ChEBI" id="CHEBI:18420"/>
    </cofactor>
</comment>
<feature type="binding site" evidence="15">
    <location>
        <position position="238"/>
    </location>
    <ligand>
        <name>Mg(2+)</name>
        <dbReference type="ChEBI" id="CHEBI:18420"/>
        <label>3</label>
    </ligand>
</feature>
<feature type="binding site" evidence="15">
    <location>
        <position position="240"/>
    </location>
    <ligand>
        <name>Mg(2+)</name>
        <dbReference type="ChEBI" id="CHEBI:18420"/>
        <label>2</label>
    </ligand>
</feature>
<evidence type="ECO:0000256" key="14">
    <source>
        <dbReference type="ARBA" id="ARBA00023277"/>
    </source>
</evidence>
<comment type="caution">
    <text evidence="17">The sequence shown here is derived from an EMBL/GenBank/DDBJ whole genome shotgun (WGS) entry which is preliminary data.</text>
</comment>
<evidence type="ECO:0000256" key="10">
    <source>
        <dbReference type="ARBA" id="ARBA00022801"/>
    </source>
</evidence>
<dbReference type="GO" id="GO:0042132">
    <property type="term" value="F:fructose 1,6-bisphosphate 1-phosphatase activity"/>
    <property type="evidence" value="ECO:0007669"/>
    <property type="project" value="UniProtKB-UniRule"/>
</dbReference>
<evidence type="ECO:0000313" key="16">
    <source>
        <dbReference type="EMBL" id="MCC5447189.1"/>
    </source>
</evidence>
<feature type="binding site" evidence="15">
    <location>
        <position position="56"/>
    </location>
    <ligand>
        <name>Mg(2+)</name>
        <dbReference type="ChEBI" id="CHEBI:18420"/>
        <label>2</label>
    </ligand>
</feature>
<reference evidence="17" key="3">
    <citation type="submission" date="2017-05" db="EMBL/GenBank/DDBJ databases">
        <authorList>
            <person name="Song R."/>
            <person name="Chenine A.L."/>
            <person name="Ruprecht R.M."/>
        </authorList>
    </citation>
    <scope>NUCLEOTIDE SEQUENCE</scope>
    <source>
        <strain evidence="17">SCGC AB-777_F03</strain>
    </source>
</reference>
<dbReference type="Proteomes" id="UP000245509">
    <property type="component" value="Unassembled WGS sequence"/>
</dbReference>
<sequence>MTSSEKITISVLKADIGSLVGNSNIPEIFEETASDILDKYKGEKIFDYFVSHVGDDLNLILLHNKGENNREIHQIAFEIFKKNSEIAKEMNLYGAGGDLLKNEFTGSLIGMGPGVAEMEFTLRHSESIIVFAADKTESGAFNYPLFQMFANPFNTPGLVIDPDMRPGFRFEVWDLYNHKRIYLNSPEEIYDLLLLIGTSERFAIKRVYPRSDKYPKDEPVAVSSTERLYEVAGKYSGKDDPVMIVRAQKGFPAVGEILEAFSFPYMVNGWMRGSYWGPLLPVSLKNARATRFDGPPRVIALGFQVKKDKLYGPEDMFDDPAFDYTRNKALEIADYIRRHGPFEPHRVSYEDLLTTTVKPILDRLIQRFEDIK</sequence>
<feature type="binding site" evidence="15">
    <location>
        <begin position="248"/>
        <end position="249"/>
    </location>
    <ligand>
        <name>beta-D-fructose 1,6-bisphosphate</name>
        <dbReference type="ChEBI" id="CHEBI:32966"/>
        <note>ligand shared between dimeric partners</note>
    </ligand>
</feature>
<dbReference type="UniPathway" id="UPA00138"/>
<proteinExistence type="inferred from homology"/>
<feature type="binding site" evidence="15">
    <location>
        <position position="239"/>
    </location>
    <ligand>
        <name>Mg(2+)</name>
        <dbReference type="ChEBI" id="CHEBI:18420"/>
        <label>3</label>
    </ligand>
</feature>
<dbReference type="EC" id="3.1.3.11" evidence="6 15"/>
<feature type="binding site" evidence="15">
    <location>
        <position position="239"/>
    </location>
    <ligand>
        <name>Mg(2+)</name>
        <dbReference type="ChEBI" id="CHEBI:18420"/>
        <label>4</label>
    </ligand>
</feature>
<dbReference type="AlphaFoldDB" id="A0A2T9WLE6"/>
<reference evidence="16" key="4">
    <citation type="submission" date="2021-11" db="EMBL/GenBank/DDBJ databases">
        <authorList>
            <person name="Munson-Mcgee J."/>
            <person name="Field E."/>
            <person name="Bateson M."/>
            <person name="Rooney C."/>
            <person name="Stepanauskas R."/>
            <person name="Young M."/>
        </authorList>
    </citation>
    <scope>NUCLEOTIDE SEQUENCE</scope>
    <source>
        <strain evidence="16">SCGC AB-777_F03</strain>
    </source>
</reference>
<feature type="binding site" evidence="15">
    <location>
        <position position="272"/>
    </location>
    <ligand>
        <name>dihydroxyacetone phosphate</name>
        <dbReference type="ChEBI" id="CHEBI:57642"/>
    </ligand>
</feature>
<evidence type="ECO:0000256" key="13">
    <source>
        <dbReference type="ARBA" id="ARBA00023270"/>
    </source>
</evidence>